<evidence type="ECO:0000256" key="5">
    <source>
        <dbReference type="ARBA" id="ARBA00023284"/>
    </source>
</evidence>
<dbReference type="InParanoid" id="C7Q7J5"/>
<dbReference type="Proteomes" id="UP000000851">
    <property type="component" value="Chromosome"/>
</dbReference>
<keyword evidence="4" id="KW-1015">Disulfide bond</keyword>
<proteinExistence type="inferred from homology"/>
<dbReference type="SUPFAM" id="SSF52833">
    <property type="entry name" value="Thioredoxin-like"/>
    <property type="match status" value="1"/>
</dbReference>
<accession>C7Q7J5</accession>
<evidence type="ECO:0000256" key="1">
    <source>
        <dbReference type="ARBA" id="ARBA00005791"/>
    </source>
</evidence>
<gene>
    <name evidence="9" type="ordered locus">Caci_3281</name>
</gene>
<dbReference type="PANTHER" id="PTHR13887">
    <property type="entry name" value="GLUTATHIONE S-TRANSFERASE KAPPA"/>
    <property type="match status" value="1"/>
</dbReference>
<keyword evidence="3" id="KW-0560">Oxidoreductase</keyword>
<comment type="similarity">
    <text evidence="1">Belongs to the thioredoxin family. DsbA subfamily.</text>
</comment>
<dbReference type="InterPro" id="IPR036249">
    <property type="entry name" value="Thioredoxin-like_sf"/>
</dbReference>
<keyword evidence="5" id="KW-0676">Redox-active center</keyword>
<dbReference type="eggNOG" id="COG1651">
    <property type="taxonomic scope" value="Bacteria"/>
</dbReference>
<reference evidence="9 10" key="1">
    <citation type="journal article" date="2009" name="Stand. Genomic Sci.">
        <title>Complete genome sequence of Catenulispora acidiphila type strain (ID 139908).</title>
        <authorList>
            <person name="Copeland A."/>
            <person name="Lapidus A."/>
            <person name="Glavina Del Rio T."/>
            <person name="Nolan M."/>
            <person name="Lucas S."/>
            <person name="Chen F."/>
            <person name="Tice H."/>
            <person name="Cheng J.F."/>
            <person name="Bruce D."/>
            <person name="Goodwin L."/>
            <person name="Pitluck S."/>
            <person name="Mikhailova N."/>
            <person name="Pati A."/>
            <person name="Ivanova N."/>
            <person name="Mavromatis K."/>
            <person name="Chen A."/>
            <person name="Palaniappan K."/>
            <person name="Chain P."/>
            <person name="Land M."/>
            <person name="Hauser L."/>
            <person name="Chang Y.J."/>
            <person name="Jeffries C.D."/>
            <person name="Chertkov O."/>
            <person name="Brettin T."/>
            <person name="Detter J.C."/>
            <person name="Han C."/>
            <person name="Ali Z."/>
            <person name="Tindall B.J."/>
            <person name="Goker M."/>
            <person name="Bristow J."/>
            <person name="Eisen J.A."/>
            <person name="Markowitz V."/>
            <person name="Hugenholtz P."/>
            <person name="Kyrpides N.C."/>
            <person name="Klenk H.P."/>
        </authorList>
    </citation>
    <scope>NUCLEOTIDE SEQUENCE [LARGE SCALE GENOMIC DNA]</scope>
    <source>
        <strain evidence="10">DSM 44928 / JCM 14897 / NBRC 102108 / NRRL B-24433 / ID139908</strain>
    </source>
</reference>
<dbReference type="RefSeq" id="WP_012787481.1">
    <property type="nucleotide sequence ID" value="NC_013131.1"/>
</dbReference>
<evidence type="ECO:0000256" key="4">
    <source>
        <dbReference type="ARBA" id="ARBA00023157"/>
    </source>
</evidence>
<sequence>MSQRNSEKKQSARERVEAERLARQRRGRRRRQFVIITAVLVVLGAATGVGIAVSTSSSKPVAYSVPTNGSVVADKYSDPSGKQTALAYGPADAPHTLTIYEDFRCPICRSLETGSASVYKSYVAAGTLRVLFHPVTLIDANNPGTSGSLWSGAASVCAAAAGKFDEYHDALYADQPDETTDGYSDIAKLISVAKQIPGLDSPTFESCVTAGTYKGLVQQNMTDFNTLRLPGTPTLLLDGKRLTIPQSVYKLSADGKSVVGSDPAQLKKVLQAAGLP</sequence>
<feature type="domain" description="Thioredoxin-like fold" evidence="8">
    <location>
        <begin position="83"/>
        <end position="251"/>
    </location>
</feature>
<protein>
    <submittedName>
        <fullName evidence="9">Integral membrane protein</fullName>
    </submittedName>
</protein>
<keyword evidence="7" id="KW-0472">Membrane</keyword>
<keyword evidence="7" id="KW-1133">Transmembrane helix</keyword>
<name>C7Q7J5_CATAD</name>
<keyword evidence="10" id="KW-1185">Reference proteome</keyword>
<evidence type="ECO:0000256" key="3">
    <source>
        <dbReference type="ARBA" id="ARBA00023002"/>
    </source>
</evidence>
<dbReference type="KEGG" id="cai:Caci_3281"/>
<evidence type="ECO:0000313" key="10">
    <source>
        <dbReference type="Proteomes" id="UP000000851"/>
    </source>
</evidence>
<dbReference type="GO" id="GO:0016491">
    <property type="term" value="F:oxidoreductase activity"/>
    <property type="evidence" value="ECO:0007669"/>
    <property type="project" value="UniProtKB-KW"/>
</dbReference>
<feature type="region of interest" description="Disordered" evidence="6">
    <location>
        <begin position="1"/>
        <end position="23"/>
    </location>
</feature>
<organism evidence="9 10">
    <name type="scientific">Catenulispora acidiphila (strain DSM 44928 / JCM 14897 / NBRC 102108 / NRRL B-24433 / ID139908)</name>
    <dbReference type="NCBI Taxonomy" id="479433"/>
    <lineage>
        <taxon>Bacteria</taxon>
        <taxon>Bacillati</taxon>
        <taxon>Actinomycetota</taxon>
        <taxon>Actinomycetes</taxon>
        <taxon>Catenulisporales</taxon>
        <taxon>Catenulisporaceae</taxon>
        <taxon>Catenulispora</taxon>
    </lineage>
</organism>
<feature type="compositionally biased region" description="Basic and acidic residues" evidence="6">
    <location>
        <begin position="1"/>
        <end position="22"/>
    </location>
</feature>
<evidence type="ECO:0000256" key="6">
    <source>
        <dbReference type="SAM" id="MobiDB-lite"/>
    </source>
</evidence>
<evidence type="ECO:0000256" key="2">
    <source>
        <dbReference type="ARBA" id="ARBA00022729"/>
    </source>
</evidence>
<dbReference type="STRING" id="479433.Caci_3281"/>
<dbReference type="OrthoDB" id="4135024at2"/>
<dbReference type="Pfam" id="PF13462">
    <property type="entry name" value="Thioredoxin_4"/>
    <property type="match status" value="1"/>
</dbReference>
<dbReference type="PANTHER" id="PTHR13887:SF14">
    <property type="entry name" value="DISULFIDE BOND FORMATION PROTEIN D"/>
    <property type="match status" value="1"/>
</dbReference>
<dbReference type="EMBL" id="CP001700">
    <property type="protein sequence ID" value="ACU72188.1"/>
    <property type="molecule type" value="Genomic_DNA"/>
</dbReference>
<dbReference type="InterPro" id="IPR012336">
    <property type="entry name" value="Thioredoxin-like_fold"/>
</dbReference>
<keyword evidence="7" id="KW-0812">Transmembrane</keyword>
<dbReference type="Gene3D" id="3.40.30.10">
    <property type="entry name" value="Glutaredoxin"/>
    <property type="match status" value="1"/>
</dbReference>
<dbReference type="HOGENOM" id="CLU_000288_47_3_11"/>
<dbReference type="AlphaFoldDB" id="C7Q7J5"/>
<evidence type="ECO:0000256" key="7">
    <source>
        <dbReference type="SAM" id="Phobius"/>
    </source>
</evidence>
<feature type="transmembrane region" description="Helical" evidence="7">
    <location>
        <begin position="33"/>
        <end position="53"/>
    </location>
</feature>
<keyword evidence="2" id="KW-0732">Signal</keyword>
<evidence type="ECO:0000313" key="9">
    <source>
        <dbReference type="EMBL" id="ACU72188.1"/>
    </source>
</evidence>
<evidence type="ECO:0000259" key="8">
    <source>
        <dbReference type="Pfam" id="PF13462"/>
    </source>
</evidence>